<evidence type="ECO:0000259" key="9">
    <source>
        <dbReference type="Pfam" id="PF11356"/>
    </source>
</evidence>
<dbReference type="GO" id="GO:0005886">
    <property type="term" value="C:plasma membrane"/>
    <property type="evidence" value="ECO:0007669"/>
    <property type="project" value="UniProtKB-SubCell"/>
</dbReference>
<dbReference type="InterPro" id="IPR024961">
    <property type="entry name" value="T2SS_GspC_N"/>
</dbReference>
<keyword evidence="3" id="KW-1003">Cell membrane</keyword>
<keyword evidence="4" id="KW-0997">Cell inner membrane</keyword>
<keyword evidence="7" id="KW-1133">Transmembrane helix</keyword>
<evidence type="ECO:0000256" key="8">
    <source>
        <dbReference type="ARBA" id="ARBA00023136"/>
    </source>
</evidence>
<dbReference type="EMBL" id="JAEDAO010000001">
    <property type="protein sequence ID" value="MBK0391611.1"/>
    <property type="molecule type" value="Genomic_DNA"/>
</dbReference>
<gene>
    <name evidence="10" type="ORF">I8E28_03330</name>
</gene>
<feature type="domain" description="Type II secretion system protein GspC N-terminal" evidence="9">
    <location>
        <begin position="18"/>
        <end position="131"/>
    </location>
</feature>
<evidence type="ECO:0000256" key="5">
    <source>
        <dbReference type="ARBA" id="ARBA00022692"/>
    </source>
</evidence>
<dbReference type="AlphaFoldDB" id="A0A934PZD2"/>
<evidence type="ECO:0000313" key="10">
    <source>
        <dbReference type="EMBL" id="MBK0391611.1"/>
    </source>
</evidence>
<protein>
    <submittedName>
        <fullName evidence="10">General secretion pathway protein C</fullName>
    </submittedName>
</protein>
<evidence type="ECO:0000256" key="6">
    <source>
        <dbReference type="ARBA" id="ARBA00022927"/>
    </source>
</evidence>
<evidence type="ECO:0000256" key="3">
    <source>
        <dbReference type="ARBA" id="ARBA00022475"/>
    </source>
</evidence>
<keyword evidence="11" id="KW-1185">Reference proteome</keyword>
<dbReference type="Proteomes" id="UP000617041">
    <property type="component" value="Unassembled WGS sequence"/>
</dbReference>
<dbReference type="RefSeq" id="WP_200786416.1">
    <property type="nucleotide sequence ID" value="NZ_JAEDAO010000001.1"/>
</dbReference>
<keyword evidence="2" id="KW-0813">Transport</keyword>
<comment type="caution">
    <text evidence="10">The sequence shown here is derived from an EMBL/GenBank/DDBJ whole genome shotgun (WGS) entry which is preliminary data.</text>
</comment>
<evidence type="ECO:0000256" key="7">
    <source>
        <dbReference type="ARBA" id="ARBA00022989"/>
    </source>
</evidence>
<sequence length="151" mass="15034">MATTRDANWTVRAATFVLWAAAAASAVYWGLKVGGSSRASAAPPVAVRQPAPDAAAIARLLGQGAGGATSVAAAPAASRYQLVGVVSDASRHGAALIIVEGRPAKPYRVGAVVDEGIVLQSVAPRRAVLAKADGGAEVATLEMPAPGAAQR</sequence>
<dbReference type="Pfam" id="PF11356">
    <property type="entry name" value="T2SSC"/>
    <property type="match status" value="1"/>
</dbReference>
<evidence type="ECO:0000313" key="11">
    <source>
        <dbReference type="Proteomes" id="UP000617041"/>
    </source>
</evidence>
<evidence type="ECO:0000256" key="4">
    <source>
        <dbReference type="ARBA" id="ARBA00022519"/>
    </source>
</evidence>
<accession>A0A934PZD2</accession>
<evidence type="ECO:0000256" key="1">
    <source>
        <dbReference type="ARBA" id="ARBA00004533"/>
    </source>
</evidence>
<keyword evidence="5" id="KW-0812">Transmembrane</keyword>
<evidence type="ECO:0000256" key="2">
    <source>
        <dbReference type="ARBA" id="ARBA00022448"/>
    </source>
</evidence>
<keyword evidence="8" id="KW-0472">Membrane</keyword>
<keyword evidence="6" id="KW-0653">Protein transport</keyword>
<comment type="subcellular location">
    <subcellularLocation>
        <location evidence="1">Cell inner membrane</location>
    </subcellularLocation>
</comment>
<name>A0A934PZD2_9BURK</name>
<reference evidence="10" key="1">
    <citation type="submission" date="2020-12" db="EMBL/GenBank/DDBJ databases">
        <title>Ramlibacter sp. nov., isolated from a freshwater alga, Cryptomonas.</title>
        <authorList>
            <person name="Kim H.M."/>
            <person name="Jeon C.O."/>
        </authorList>
    </citation>
    <scope>NUCLEOTIDE SEQUENCE</scope>
    <source>
        <strain evidence="10">CrO1</strain>
    </source>
</reference>
<proteinExistence type="predicted"/>
<dbReference type="GO" id="GO:0015031">
    <property type="term" value="P:protein transport"/>
    <property type="evidence" value="ECO:0007669"/>
    <property type="project" value="UniProtKB-KW"/>
</dbReference>
<organism evidence="10 11">
    <name type="scientific">Ramlibacter algicola</name>
    <dbReference type="NCBI Taxonomy" id="2795217"/>
    <lineage>
        <taxon>Bacteria</taxon>
        <taxon>Pseudomonadati</taxon>
        <taxon>Pseudomonadota</taxon>
        <taxon>Betaproteobacteria</taxon>
        <taxon>Burkholderiales</taxon>
        <taxon>Comamonadaceae</taxon>
        <taxon>Ramlibacter</taxon>
    </lineage>
</organism>